<keyword evidence="5" id="KW-1185">Reference proteome</keyword>
<dbReference type="PROSITE" id="PS00061">
    <property type="entry name" value="ADH_SHORT"/>
    <property type="match status" value="1"/>
</dbReference>
<dbReference type="PANTHER" id="PTHR43669:SF11">
    <property type="entry name" value="SHORT-CHAIN DEHYDROGENASE_OXIDOREDUCTASE"/>
    <property type="match status" value="1"/>
</dbReference>
<evidence type="ECO:0000256" key="3">
    <source>
        <dbReference type="ARBA" id="ARBA00023002"/>
    </source>
</evidence>
<keyword evidence="2" id="KW-0521">NADP</keyword>
<organism evidence="4 5">
    <name type="scientific">Hyaloscypha variabilis (strain UAMH 11265 / GT02V1 / F)</name>
    <name type="common">Meliniomyces variabilis</name>
    <dbReference type="NCBI Taxonomy" id="1149755"/>
    <lineage>
        <taxon>Eukaryota</taxon>
        <taxon>Fungi</taxon>
        <taxon>Dikarya</taxon>
        <taxon>Ascomycota</taxon>
        <taxon>Pezizomycotina</taxon>
        <taxon>Leotiomycetes</taxon>
        <taxon>Helotiales</taxon>
        <taxon>Hyaloscyphaceae</taxon>
        <taxon>Hyaloscypha</taxon>
        <taxon>Hyaloscypha variabilis</taxon>
    </lineage>
</organism>
<comment type="similarity">
    <text evidence="1">Belongs to the short-chain dehydrogenases/reductases (SDR) family.</text>
</comment>
<dbReference type="InterPro" id="IPR036291">
    <property type="entry name" value="NAD(P)-bd_dom_sf"/>
</dbReference>
<evidence type="ECO:0000256" key="2">
    <source>
        <dbReference type="ARBA" id="ARBA00022857"/>
    </source>
</evidence>
<reference evidence="4 5" key="1">
    <citation type="submission" date="2016-04" db="EMBL/GenBank/DDBJ databases">
        <title>A degradative enzymes factory behind the ericoid mycorrhizal symbiosis.</title>
        <authorList>
            <consortium name="DOE Joint Genome Institute"/>
            <person name="Martino E."/>
            <person name="Morin E."/>
            <person name="Grelet G."/>
            <person name="Kuo A."/>
            <person name="Kohler A."/>
            <person name="Daghino S."/>
            <person name="Barry K."/>
            <person name="Choi C."/>
            <person name="Cichocki N."/>
            <person name="Clum A."/>
            <person name="Copeland A."/>
            <person name="Hainaut M."/>
            <person name="Haridas S."/>
            <person name="Labutti K."/>
            <person name="Lindquist E."/>
            <person name="Lipzen A."/>
            <person name="Khouja H.-R."/>
            <person name="Murat C."/>
            <person name="Ohm R."/>
            <person name="Olson A."/>
            <person name="Spatafora J."/>
            <person name="Veneault-Fourrey C."/>
            <person name="Henrissat B."/>
            <person name="Grigoriev I."/>
            <person name="Martin F."/>
            <person name="Perotto S."/>
        </authorList>
    </citation>
    <scope>NUCLEOTIDE SEQUENCE [LARGE SCALE GENOMIC DNA]</scope>
    <source>
        <strain evidence="4 5">F</strain>
    </source>
</reference>
<proteinExistence type="inferred from homology"/>
<protein>
    <submittedName>
        <fullName evidence="4">Short-chain dehydrogenase/ reductase-like protein</fullName>
    </submittedName>
</protein>
<dbReference type="PRINTS" id="PR00081">
    <property type="entry name" value="GDHRDH"/>
</dbReference>
<dbReference type="PANTHER" id="PTHR43669">
    <property type="entry name" value="5-KETO-D-GLUCONATE 5-REDUCTASE"/>
    <property type="match status" value="1"/>
</dbReference>
<dbReference type="InterPro" id="IPR002347">
    <property type="entry name" value="SDR_fam"/>
</dbReference>
<dbReference type="Proteomes" id="UP000235786">
    <property type="component" value="Unassembled WGS sequence"/>
</dbReference>
<evidence type="ECO:0000313" key="5">
    <source>
        <dbReference type="Proteomes" id="UP000235786"/>
    </source>
</evidence>
<dbReference type="STRING" id="1149755.A0A2J6S8J1"/>
<accession>A0A2J6S8J1</accession>
<dbReference type="Gene3D" id="3.40.50.720">
    <property type="entry name" value="NAD(P)-binding Rossmann-like Domain"/>
    <property type="match status" value="1"/>
</dbReference>
<dbReference type="InterPro" id="IPR020904">
    <property type="entry name" value="Sc_DH/Rdtase_CS"/>
</dbReference>
<dbReference type="AlphaFoldDB" id="A0A2J6S8J1"/>
<dbReference type="Pfam" id="PF00106">
    <property type="entry name" value="adh_short"/>
    <property type="match status" value="1"/>
</dbReference>
<sequence>MAFPYKKILVLGATSGIGLALAEKILINGSHVIAVGRRKDRLDTLLQKHGAERVSILPFDITDLEGIPSFIQSMLTSHPDLDSVLFSSGIQRPLDFSSPETIDLDLVSTGITTNYTSHIHLLKYLLPHFLTPSSLSPKSLIFISSALGLVPIPKVTGYCASKAALHHLILCLREQVGEKGVKVTEIVPPAVKTELHDYEGEGGRALGMDLDEFTDEAWKGLEEGKDDIPVGMAKRTYEVFEEKRQGMFRNLMGLLKASEKP</sequence>
<dbReference type="SUPFAM" id="SSF51735">
    <property type="entry name" value="NAD(P)-binding Rossmann-fold domains"/>
    <property type="match status" value="1"/>
</dbReference>
<dbReference type="OrthoDB" id="37659at2759"/>
<evidence type="ECO:0000256" key="1">
    <source>
        <dbReference type="ARBA" id="ARBA00006484"/>
    </source>
</evidence>
<gene>
    <name evidence="4" type="ORF">L207DRAFT_550834</name>
</gene>
<evidence type="ECO:0000313" key="4">
    <source>
        <dbReference type="EMBL" id="PMD47071.1"/>
    </source>
</evidence>
<dbReference type="GO" id="GO:0016491">
    <property type="term" value="F:oxidoreductase activity"/>
    <property type="evidence" value="ECO:0007669"/>
    <property type="project" value="UniProtKB-KW"/>
</dbReference>
<keyword evidence="3" id="KW-0560">Oxidoreductase</keyword>
<name>A0A2J6S8J1_HYAVF</name>
<dbReference type="EMBL" id="KZ613938">
    <property type="protein sequence ID" value="PMD47071.1"/>
    <property type="molecule type" value="Genomic_DNA"/>
</dbReference>